<dbReference type="PANTHER" id="PTHR43126:SF1">
    <property type="entry name" value="D-ALANYL-D-ALANINE DIPEPTIDASE"/>
    <property type="match status" value="1"/>
</dbReference>
<keyword evidence="4" id="KW-0862">Zinc</keyword>
<dbReference type="GO" id="GO:0006508">
    <property type="term" value="P:proteolysis"/>
    <property type="evidence" value="ECO:0007669"/>
    <property type="project" value="UniProtKB-KW"/>
</dbReference>
<keyword evidence="2" id="KW-0479">Metal-binding</keyword>
<evidence type="ECO:0000313" key="9">
    <source>
        <dbReference type="Proteomes" id="UP000663873"/>
    </source>
</evidence>
<comment type="caution">
    <text evidence="8">The sequence shown here is derived from an EMBL/GenBank/DDBJ whole genome shotgun (WGS) entry which is preliminary data.</text>
</comment>
<evidence type="ECO:0000256" key="1">
    <source>
        <dbReference type="ARBA" id="ARBA00022670"/>
    </source>
</evidence>
<keyword evidence="3" id="KW-0378">Hydrolase</keyword>
<evidence type="ECO:0008006" key="10">
    <source>
        <dbReference type="Google" id="ProtNLM"/>
    </source>
</evidence>
<dbReference type="Proteomes" id="UP000663873">
    <property type="component" value="Unassembled WGS sequence"/>
</dbReference>
<dbReference type="SUPFAM" id="SSF55166">
    <property type="entry name" value="Hedgehog/DD-peptidase"/>
    <property type="match status" value="1"/>
</dbReference>
<proteinExistence type="predicted"/>
<dbReference type="PANTHER" id="PTHR43126">
    <property type="entry name" value="D-ALANYL-D-ALANINE DIPEPTIDASE"/>
    <property type="match status" value="1"/>
</dbReference>
<feature type="non-terminal residue" evidence="8">
    <location>
        <position position="1"/>
    </location>
</feature>
<evidence type="ECO:0000256" key="7">
    <source>
        <dbReference type="ARBA" id="ARBA00023316"/>
    </source>
</evidence>
<dbReference type="GO" id="GO:0046872">
    <property type="term" value="F:metal ion binding"/>
    <property type="evidence" value="ECO:0007669"/>
    <property type="project" value="UniProtKB-KW"/>
</dbReference>
<evidence type="ECO:0000256" key="2">
    <source>
        <dbReference type="ARBA" id="ARBA00022723"/>
    </source>
</evidence>
<keyword evidence="7" id="KW-0961">Cell wall biogenesis/degradation</keyword>
<evidence type="ECO:0000256" key="4">
    <source>
        <dbReference type="ARBA" id="ARBA00022833"/>
    </source>
</evidence>
<dbReference type="InterPro" id="IPR009045">
    <property type="entry name" value="Zn_M74/Hedgehog-like"/>
</dbReference>
<evidence type="ECO:0000256" key="5">
    <source>
        <dbReference type="ARBA" id="ARBA00022997"/>
    </source>
</evidence>
<keyword evidence="1" id="KW-0645">Protease</keyword>
<keyword evidence="9" id="KW-1185">Reference proteome</keyword>
<dbReference type="AlphaFoldDB" id="A0A821ZL56"/>
<reference evidence="8" key="1">
    <citation type="submission" date="2021-02" db="EMBL/GenBank/DDBJ databases">
        <authorList>
            <person name="Nowell W R."/>
        </authorList>
    </citation>
    <scope>NUCLEOTIDE SEQUENCE</scope>
</reference>
<feature type="non-terminal residue" evidence="8">
    <location>
        <position position="80"/>
    </location>
</feature>
<dbReference type="GO" id="GO:0016805">
    <property type="term" value="F:dipeptidase activity"/>
    <property type="evidence" value="ECO:0007669"/>
    <property type="project" value="UniProtKB-KW"/>
</dbReference>
<dbReference type="GO" id="GO:0008237">
    <property type="term" value="F:metallopeptidase activity"/>
    <property type="evidence" value="ECO:0007669"/>
    <property type="project" value="UniProtKB-KW"/>
</dbReference>
<keyword evidence="5" id="KW-0224">Dipeptidase</keyword>
<dbReference type="InterPro" id="IPR000755">
    <property type="entry name" value="A_A_dipeptidase"/>
</dbReference>
<organism evidence="8 9">
    <name type="scientific">Rotaria socialis</name>
    <dbReference type="NCBI Taxonomy" id="392032"/>
    <lineage>
        <taxon>Eukaryota</taxon>
        <taxon>Metazoa</taxon>
        <taxon>Spiralia</taxon>
        <taxon>Gnathifera</taxon>
        <taxon>Rotifera</taxon>
        <taxon>Eurotatoria</taxon>
        <taxon>Bdelloidea</taxon>
        <taxon>Philodinida</taxon>
        <taxon>Philodinidae</taxon>
        <taxon>Rotaria</taxon>
    </lineage>
</organism>
<sequence length="80" mass="9199">VSIITRAAAIGLKQAQLLAKDNGYELVIYDGYRPQKSVNQFMNWTQNLNDSQIKKNFYYPRINKEDAFKLGYIAEKSGHT</sequence>
<dbReference type="Pfam" id="PF01427">
    <property type="entry name" value="Peptidase_M15"/>
    <property type="match status" value="1"/>
</dbReference>
<accession>A0A821ZL56</accession>
<evidence type="ECO:0000256" key="3">
    <source>
        <dbReference type="ARBA" id="ARBA00022801"/>
    </source>
</evidence>
<name>A0A821ZL56_9BILA</name>
<dbReference type="Gene3D" id="3.30.1380.10">
    <property type="match status" value="1"/>
</dbReference>
<evidence type="ECO:0000313" key="8">
    <source>
        <dbReference type="EMBL" id="CAF4985760.1"/>
    </source>
</evidence>
<dbReference type="EMBL" id="CAJOBP010104713">
    <property type="protein sequence ID" value="CAF4985760.1"/>
    <property type="molecule type" value="Genomic_DNA"/>
</dbReference>
<gene>
    <name evidence="8" type="ORF">UJA718_LOCUS49554</name>
</gene>
<dbReference type="GO" id="GO:0071555">
    <property type="term" value="P:cell wall organization"/>
    <property type="evidence" value="ECO:0007669"/>
    <property type="project" value="UniProtKB-KW"/>
</dbReference>
<evidence type="ECO:0000256" key="6">
    <source>
        <dbReference type="ARBA" id="ARBA00023049"/>
    </source>
</evidence>
<keyword evidence="6" id="KW-0482">Metalloprotease</keyword>
<protein>
    <recommendedName>
        <fullName evidence="10">D-alanyl-D-alanine dipeptidase</fullName>
    </recommendedName>
</protein>